<gene>
    <name evidence="2" type="ordered locus">Sulku_0377</name>
</gene>
<dbReference type="Proteomes" id="UP000008721">
    <property type="component" value="Chromosome"/>
</dbReference>
<accession>E4TZ45</accession>
<protein>
    <recommendedName>
        <fullName evidence="1">Nitroreductase domain-containing protein</fullName>
    </recommendedName>
</protein>
<dbReference type="Gene3D" id="3.40.109.10">
    <property type="entry name" value="NADH Oxidase"/>
    <property type="match status" value="2"/>
</dbReference>
<dbReference type="HOGENOM" id="CLU_016148_0_0_7"/>
<dbReference type="KEGG" id="sku:Sulku_0377"/>
<dbReference type="OrthoDB" id="9801593at2"/>
<dbReference type="CDD" id="cd02142">
    <property type="entry name" value="McbC_SagB-like_oxidoreductase"/>
    <property type="match status" value="2"/>
</dbReference>
<dbReference type="PANTHER" id="PTHR42741">
    <property type="entry name" value="NITROREDUCTASE FAMILY PROTEIN"/>
    <property type="match status" value="1"/>
</dbReference>
<dbReference type="SUPFAM" id="SSF55469">
    <property type="entry name" value="FMN-dependent nitroreductase-like"/>
    <property type="match status" value="2"/>
</dbReference>
<evidence type="ECO:0000259" key="1">
    <source>
        <dbReference type="Pfam" id="PF00881"/>
    </source>
</evidence>
<dbReference type="STRING" id="709032.Sulku_0377"/>
<dbReference type="RefSeq" id="WP_013459241.1">
    <property type="nucleotide sequence ID" value="NC_014762.1"/>
</dbReference>
<dbReference type="Pfam" id="PF00881">
    <property type="entry name" value="Nitroreductase"/>
    <property type="match status" value="1"/>
</dbReference>
<reference evidence="2 3" key="1">
    <citation type="journal article" date="2012" name="Stand. Genomic Sci.">
        <title>Complete genome sequence of the sulfur compounds oxidizing chemolithoautotroph Sulfuricurvum kujiense type strain (YK-1(T)).</title>
        <authorList>
            <person name="Han C."/>
            <person name="Kotsyurbenko O."/>
            <person name="Chertkov O."/>
            <person name="Held B."/>
            <person name="Lapidus A."/>
            <person name="Nolan M."/>
            <person name="Lucas S."/>
            <person name="Hammon N."/>
            <person name="Deshpande S."/>
            <person name="Cheng J.F."/>
            <person name="Tapia R."/>
            <person name="Goodwin L.A."/>
            <person name="Pitluck S."/>
            <person name="Liolios K."/>
            <person name="Pagani I."/>
            <person name="Ivanova N."/>
            <person name="Mavromatis K."/>
            <person name="Mikhailova N."/>
            <person name="Pati A."/>
            <person name="Chen A."/>
            <person name="Palaniappan K."/>
            <person name="Land M."/>
            <person name="Hauser L."/>
            <person name="Chang Y.J."/>
            <person name="Jeffries C.D."/>
            <person name="Brambilla E.M."/>
            <person name="Rohde M."/>
            <person name="Spring S."/>
            <person name="Sikorski J."/>
            <person name="Goker M."/>
            <person name="Woyke T."/>
            <person name="Bristow J."/>
            <person name="Eisen J.A."/>
            <person name="Markowitz V."/>
            <person name="Hugenholtz P."/>
            <person name="Kyrpides N.C."/>
            <person name="Klenk H.P."/>
            <person name="Detter J.C."/>
        </authorList>
    </citation>
    <scope>NUCLEOTIDE SEQUENCE [LARGE SCALE GENOMIC DNA]</scope>
    <source>
        <strain evidence="3">ATCC BAA-921 / DSM 16994 / JCM 11577 / YK-1</strain>
    </source>
</reference>
<evidence type="ECO:0000313" key="3">
    <source>
        <dbReference type="Proteomes" id="UP000008721"/>
    </source>
</evidence>
<name>E4TZ45_SULKY</name>
<keyword evidence="3" id="KW-1185">Reference proteome</keyword>
<dbReference type="PANTHER" id="PTHR42741:SF3">
    <property type="entry name" value="NITROREDUCTASE FAMILY PROTEIN"/>
    <property type="match status" value="1"/>
</dbReference>
<dbReference type="InterPro" id="IPR029479">
    <property type="entry name" value="Nitroreductase"/>
</dbReference>
<sequence length="497" mass="56161">MKNVSSVLEYHDRTKHRPSRYAASLGYMDWETQPNPFRRYENAPLIPLPFSEATPPYHLLFQPDSLPYAPLCIESLAQLLRYALGLAAIKSHGGSEWALRCNASSGNLHPSECYIIAPPLKGLSDSPTLSHYAPRKHALELLHTYREPIGEETLLIALSSVIWREAWKYGERCWRYCQLDAGHAAESIRISAAMLGWECSVLSIDTADIASLCGLDQLHRYDPNERESPDMLLQIRKGSFTLPKTPELLYNANRLSHSHHLWPILEIIDTATQGEYPRPVIMKESRHTPSPTKSSGEIVLKRRSAQMMDGLGITLEQFRQLLDASLFCRDASDVNLVIFVHRVEGLEKGLYAYIRDLKELLSLQNSMDSTFEWAEFTEGLYRLRSGDYRGAAQMVSCNQEIAKDGAFSFGMLCNFSSSLERHGAIGYKNLFHQCGMIGQMLYLEATSLGLSATGIGCFLDDEFHALLGLRDQKYQSLYHFTIGRAIVDTRITSRQPY</sequence>
<dbReference type="AlphaFoldDB" id="E4TZ45"/>
<feature type="domain" description="Nitroreductase" evidence="1">
    <location>
        <begin position="301"/>
        <end position="484"/>
    </location>
</feature>
<evidence type="ECO:0000313" key="2">
    <source>
        <dbReference type="EMBL" id="ADR33044.1"/>
    </source>
</evidence>
<dbReference type="GO" id="GO:0016491">
    <property type="term" value="F:oxidoreductase activity"/>
    <property type="evidence" value="ECO:0007669"/>
    <property type="project" value="InterPro"/>
</dbReference>
<organism evidence="2 3">
    <name type="scientific">Sulfuricurvum kujiense (strain ATCC BAA-921 / DSM 16994 / JCM 11577 / YK-1)</name>
    <dbReference type="NCBI Taxonomy" id="709032"/>
    <lineage>
        <taxon>Bacteria</taxon>
        <taxon>Pseudomonadati</taxon>
        <taxon>Campylobacterota</taxon>
        <taxon>Epsilonproteobacteria</taxon>
        <taxon>Campylobacterales</taxon>
        <taxon>Sulfurimonadaceae</taxon>
        <taxon>Sulfuricurvum</taxon>
    </lineage>
</organism>
<proteinExistence type="predicted"/>
<dbReference type="InterPro" id="IPR000415">
    <property type="entry name" value="Nitroreductase-like"/>
</dbReference>
<dbReference type="eggNOG" id="COG0778">
    <property type="taxonomic scope" value="Bacteria"/>
</dbReference>
<dbReference type="EMBL" id="CP002355">
    <property type="protein sequence ID" value="ADR33044.1"/>
    <property type="molecule type" value="Genomic_DNA"/>
</dbReference>